<gene>
    <name evidence="5" type="ORF">XNOV1_A004051</name>
</gene>
<name>A0AAV1ESQ4_XYRNO</name>
<dbReference type="InterPro" id="IPR006862">
    <property type="entry name" value="Thio_Ohase/aa_AcTrfase"/>
</dbReference>
<dbReference type="InterPro" id="IPR042490">
    <property type="entry name" value="Thio_Ohase/BAAT_N"/>
</dbReference>
<reference evidence="5" key="1">
    <citation type="submission" date="2023-08" db="EMBL/GenBank/DDBJ databases">
        <authorList>
            <person name="Alioto T."/>
            <person name="Alioto T."/>
            <person name="Gomez Garrido J."/>
        </authorList>
    </citation>
    <scope>NUCLEOTIDE SEQUENCE</scope>
</reference>
<dbReference type="InterPro" id="IPR029058">
    <property type="entry name" value="AB_hydrolase_fold"/>
</dbReference>
<dbReference type="InterPro" id="IPR014940">
    <property type="entry name" value="BAAT_C"/>
</dbReference>
<feature type="active site" description="Charge relay system" evidence="2">
    <location>
        <position position="410"/>
    </location>
</feature>
<feature type="active site" description="Charge relay system" evidence="2">
    <location>
        <position position="285"/>
    </location>
</feature>
<dbReference type="GO" id="GO:0006631">
    <property type="term" value="P:fatty acid metabolic process"/>
    <property type="evidence" value="ECO:0007669"/>
    <property type="project" value="TreeGrafter"/>
</dbReference>
<comment type="similarity">
    <text evidence="1">Belongs to the C/M/P thioester hydrolase family.</text>
</comment>
<organism evidence="5 6">
    <name type="scientific">Xyrichtys novacula</name>
    <name type="common">Pearly razorfish</name>
    <name type="synonym">Hemipteronotus novacula</name>
    <dbReference type="NCBI Taxonomy" id="13765"/>
    <lineage>
        <taxon>Eukaryota</taxon>
        <taxon>Metazoa</taxon>
        <taxon>Chordata</taxon>
        <taxon>Craniata</taxon>
        <taxon>Vertebrata</taxon>
        <taxon>Euteleostomi</taxon>
        <taxon>Actinopterygii</taxon>
        <taxon>Neopterygii</taxon>
        <taxon>Teleostei</taxon>
        <taxon>Neoteleostei</taxon>
        <taxon>Acanthomorphata</taxon>
        <taxon>Eupercaria</taxon>
        <taxon>Labriformes</taxon>
        <taxon>Labridae</taxon>
        <taxon>Xyrichtys</taxon>
    </lineage>
</organism>
<dbReference type="FunFam" id="3.40.50.1820:FF:000024">
    <property type="entry name" value="acyl-coenzyme A thioesterase 4"/>
    <property type="match status" value="1"/>
</dbReference>
<dbReference type="InterPro" id="IPR016662">
    <property type="entry name" value="Acyl-CoA_thioEstase_long-chain"/>
</dbReference>
<accession>A0AAV1ESQ4</accession>
<sequence length="464" mass="51389">MFRARVIDITVQQLLLRKVVPCVSLCRNLRFWHQTVGGVRWMSSSRPAPLLTAMPVRALIDDQISIKARFLSPHMPVTVCAEMHCEDGDQWESFAHFNTKADGTVNLTRDHSVGGTYLGCEPMGLFWSLQPAPGAREGLRLRKKNVETPYVVHLCLLEGHVSPSKSQNTKLASVTTERWYMAPGVQRVEIQQNGVVGTLFLPPGPGPFPAMLDLWGMGGGLMEYRSALMASRGYASLSLAYFGHKDLPGPQSHVNVGEPYFKAAFQLLRDHPQVCADRVGIIGLSFGVYITLQLATRIGVKPSCLICINGPMVSSFNLSREDGLTGSVEGNKLVWTYDDQGHVVFVSAFESYPPETKVKIEDIECPFMYVEGEDDVNSLSKENADMIEQAMNAAGKSHLFTRLSYPGAGHLIEPPYAPNARKCLWRVKPDKLFVLWGGHPAPHAAAQEDSWKKILAFLESHLRS</sequence>
<keyword evidence="6" id="KW-1185">Reference proteome</keyword>
<dbReference type="Gene3D" id="2.60.40.2240">
    <property type="entry name" value="Acyl-CoA thioester hydrolase/BAAT N-terminal domain"/>
    <property type="match status" value="1"/>
</dbReference>
<evidence type="ECO:0000259" key="3">
    <source>
        <dbReference type="Pfam" id="PF04775"/>
    </source>
</evidence>
<dbReference type="Proteomes" id="UP001178508">
    <property type="component" value="Chromosome 2"/>
</dbReference>
<dbReference type="EMBL" id="OY660865">
    <property type="protein sequence ID" value="CAJ1051714.1"/>
    <property type="molecule type" value="Genomic_DNA"/>
</dbReference>
<dbReference type="Gene3D" id="3.40.50.1820">
    <property type="entry name" value="alpha/beta hydrolase"/>
    <property type="match status" value="1"/>
</dbReference>
<evidence type="ECO:0000256" key="2">
    <source>
        <dbReference type="PIRSR" id="PIRSR016521-1"/>
    </source>
</evidence>
<dbReference type="Pfam" id="PF08840">
    <property type="entry name" value="BAAT_C"/>
    <property type="match status" value="1"/>
</dbReference>
<feature type="domain" description="BAAT/Acyl-CoA thioester hydrolase C-terminal" evidence="4">
    <location>
        <begin position="260"/>
        <end position="463"/>
    </location>
</feature>
<feature type="domain" description="Acyl-CoA thioester hydrolase/bile acid-CoA amino acid N-acetyltransferase" evidence="3">
    <location>
        <begin position="61"/>
        <end position="192"/>
    </location>
</feature>
<protein>
    <submittedName>
        <fullName evidence="5">Bile acid-CoA:amino acid N-acyltransferase-like isoform X3</fullName>
    </submittedName>
</protein>
<dbReference type="PANTHER" id="PTHR10824">
    <property type="entry name" value="ACYL-COENZYME A THIOESTERASE-RELATED"/>
    <property type="match status" value="1"/>
</dbReference>
<evidence type="ECO:0000259" key="4">
    <source>
        <dbReference type="Pfam" id="PF08840"/>
    </source>
</evidence>
<dbReference type="GO" id="GO:0006637">
    <property type="term" value="P:acyl-CoA metabolic process"/>
    <property type="evidence" value="ECO:0007669"/>
    <property type="project" value="InterPro"/>
</dbReference>
<dbReference type="PIRSF" id="PIRSF016521">
    <property type="entry name" value="Acyl-CoA_hydro"/>
    <property type="match status" value="1"/>
</dbReference>
<dbReference type="AlphaFoldDB" id="A0AAV1ESQ4"/>
<dbReference type="PANTHER" id="PTHR10824:SF36">
    <property type="entry name" value="ACYL-COA THIOESTERASE 17-RELATED"/>
    <property type="match status" value="1"/>
</dbReference>
<dbReference type="SUPFAM" id="SSF53474">
    <property type="entry name" value="alpha/beta-Hydrolases"/>
    <property type="match status" value="1"/>
</dbReference>
<evidence type="ECO:0000256" key="1">
    <source>
        <dbReference type="ARBA" id="ARBA00006538"/>
    </source>
</evidence>
<evidence type="ECO:0000313" key="6">
    <source>
        <dbReference type="Proteomes" id="UP001178508"/>
    </source>
</evidence>
<feature type="active site" description="Charge relay system" evidence="2">
    <location>
        <position position="375"/>
    </location>
</feature>
<dbReference type="Pfam" id="PF04775">
    <property type="entry name" value="Bile_Hydr_Trans"/>
    <property type="match status" value="1"/>
</dbReference>
<dbReference type="GO" id="GO:0047617">
    <property type="term" value="F:fatty acyl-CoA hydrolase activity"/>
    <property type="evidence" value="ECO:0007669"/>
    <property type="project" value="TreeGrafter"/>
</dbReference>
<proteinExistence type="inferred from homology"/>
<evidence type="ECO:0000313" key="5">
    <source>
        <dbReference type="EMBL" id="CAJ1051714.1"/>
    </source>
</evidence>